<proteinExistence type="predicted"/>
<accession>A0A7J7LKK0</accession>
<sequence length="88" mass="10081">DVWGNDVDLSTYKGKVLLVFNIASQWAILDFRLTLIGIMWFLCTSSRSQVKVVYLGTASSETWLSFSLTRMDMWSIVTLLQLPFSVLR</sequence>
<keyword evidence="3" id="KW-1185">Reference proteome</keyword>
<feature type="transmembrane region" description="Helical" evidence="1">
    <location>
        <begin position="16"/>
        <end position="42"/>
    </location>
</feature>
<keyword evidence="1" id="KW-1133">Transmembrane helix</keyword>
<keyword evidence="1" id="KW-0472">Membrane</keyword>
<organism evidence="2 3">
    <name type="scientific">Kingdonia uniflora</name>
    <dbReference type="NCBI Taxonomy" id="39325"/>
    <lineage>
        <taxon>Eukaryota</taxon>
        <taxon>Viridiplantae</taxon>
        <taxon>Streptophyta</taxon>
        <taxon>Embryophyta</taxon>
        <taxon>Tracheophyta</taxon>
        <taxon>Spermatophyta</taxon>
        <taxon>Magnoliopsida</taxon>
        <taxon>Ranunculales</taxon>
        <taxon>Circaeasteraceae</taxon>
        <taxon>Kingdonia</taxon>
    </lineage>
</organism>
<feature type="non-terminal residue" evidence="2">
    <location>
        <position position="1"/>
    </location>
</feature>
<evidence type="ECO:0000256" key="1">
    <source>
        <dbReference type="SAM" id="Phobius"/>
    </source>
</evidence>
<name>A0A7J7LKK0_9MAGN</name>
<dbReference type="EMBL" id="JACGCM010002221">
    <property type="protein sequence ID" value="KAF6143054.1"/>
    <property type="molecule type" value="Genomic_DNA"/>
</dbReference>
<dbReference type="AlphaFoldDB" id="A0A7J7LKK0"/>
<dbReference type="Proteomes" id="UP000541444">
    <property type="component" value="Unassembled WGS sequence"/>
</dbReference>
<protein>
    <submittedName>
        <fullName evidence="2">Uncharacterized protein</fullName>
    </submittedName>
</protein>
<reference evidence="2 3" key="1">
    <citation type="journal article" date="2020" name="IScience">
        <title>Genome Sequencing of the Endangered Kingdonia uniflora (Circaeasteraceae, Ranunculales) Reveals Potential Mechanisms of Evolutionary Specialization.</title>
        <authorList>
            <person name="Sun Y."/>
            <person name="Deng T."/>
            <person name="Zhang A."/>
            <person name="Moore M.J."/>
            <person name="Landis J.B."/>
            <person name="Lin N."/>
            <person name="Zhang H."/>
            <person name="Zhang X."/>
            <person name="Huang J."/>
            <person name="Zhang X."/>
            <person name="Sun H."/>
            <person name="Wang H."/>
        </authorList>
    </citation>
    <scope>NUCLEOTIDE SEQUENCE [LARGE SCALE GENOMIC DNA]</scope>
    <source>
        <strain evidence="2">TB1705</strain>
        <tissue evidence="2">Leaf</tissue>
    </source>
</reference>
<evidence type="ECO:0000313" key="3">
    <source>
        <dbReference type="Proteomes" id="UP000541444"/>
    </source>
</evidence>
<dbReference type="OrthoDB" id="446890at2759"/>
<evidence type="ECO:0000313" key="2">
    <source>
        <dbReference type="EMBL" id="KAF6143054.1"/>
    </source>
</evidence>
<keyword evidence="1" id="KW-0812">Transmembrane</keyword>
<gene>
    <name evidence="2" type="ORF">GIB67_041122</name>
</gene>
<comment type="caution">
    <text evidence="2">The sequence shown here is derived from an EMBL/GenBank/DDBJ whole genome shotgun (WGS) entry which is preliminary data.</text>
</comment>